<dbReference type="Proteomes" id="UP000057820">
    <property type="component" value="Chromosome 1"/>
</dbReference>
<gene>
    <name evidence="1" type="ORF">ERS450000_01764</name>
</gene>
<dbReference type="AlphaFoldDB" id="A0A0H5NJX2"/>
<dbReference type="RefSeq" id="WP_041560077.1">
    <property type="nucleotide sequence ID" value="NZ_CAACYE020000001.1"/>
</dbReference>
<protein>
    <submittedName>
        <fullName evidence="1">Uncharacterized protein</fullName>
    </submittedName>
</protein>
<dbReference type="GeneID" id="61133090"/>
<sequence length="145" mass="16139">MAIDEDSLPSVDTLDEVTEIARAHDSVFLRYSRGPAADARSGPSRDFEAEVELPGWSVTTVTPEPWWPRPDRDWVARRLCKYAELGAAHGRFPWLLIGRVVGRGPDHEPLVADMTPIARVSEAALAEAERVYGERFHVGRDSTSD</sequence>
<reference evidence="2" key="1">
    <citation type="submission" date="2015-03" db="EMBL/GenBank/DDBJ databases">
        <authorList>
            <consortium name="Pathogen Informatics"/>
        </authorList>
    </citation>
    <scope>NUCLEOTIDE SEQUENCE [LARGE SCALE GENOMIC DNA]</scope>
    <source>
        <strain evidence="2">NCTC11134</strain>
    </source>
</reference>
<dbReference type="EMBL" id="LN868938">
    <property type="protein sequence ID" value="CRY76265.1"/>
    <property type="molecule type" value="Genomic_DNA"/>
</dbReference>
<accession>A0A0H5NJX2</accession>
<dbReference type="Pfam" id="PF19593">
    <property type="entry name" value="DUF6098"/>
    <property type="match status" value="1"/>
</dbReference>
<dbReference type="KEGG" id="nfr:ERS450000_01764"/>
<name>A0A0H5NJX2_NOCFR</name>
<evidence type="ECO:0000313" key="1">
    <source>
        <dbReference type="EMBL" id="CRY76265.1"/>
    </source>
</evidence>
<organism evidence="1 2">
    <name type="scientific">Nocardia farcinica</name>
    <dbReference type="NCBI Taxonomy" id="37329"/>
    <lineage>
        <taxon>Bacteria</taxon>
        <taxon>Bacillati</taxon>
        <taxon>Actinomycetota</taxon>
        <taxon>Actinomycetes</taxon>
        <taxon>Mycobacteriales</taxon>
        <taxon>Nocardiaceae</taxon>
        <taxon>Nocardia</taxon>
    </lineage>
</organism>
<proteinExistence type="predicted"/>
<evidence type="ECO:0000313" key="2">
    <source>
        <dbReference type="Proteomes" id="UP000057820"/>
    </source>
</evidence>
<dbReference type="InterPro" id="IPR046080">
    <property type="entry name" value="DUF6098"/>
</dbReference>